<evidence type="ECO:0000313" key="4">
    <source>
        <dbReference type="Proteomes" id="UP000469724"/>
    </source>
</evidence>
<feature type="non-terminal residue" evidence="3">
    <location>
        <position position="236"/>
    </location>
</feature>
<organism evidence="3 4">
    <name type="scientific">Desulfolutivibrio sulfodismutans</name>
    <dbReference type="NCBI Taxonomy" id="63561"/>
    <lineage>
        <taxon>Bacteria</taxon>
        <taxon>Pseudomonadati</taxon>
        <taxon>Thermodesulfobacteriota</taxon>
        <taxon>Desulfovibrionia</taxon>
        <taxon>Desulfovibrionales</taxon>
        <taxon>Desulfovibrionaceae</taxon>
        <taxon>Desulfolutivibrio</taxon>
    </lineage>
</organism>
<keyword evidence="4" id="KW-1185">Reference proteome</keyword>
<gene>
    <name evidence="3" type="ORF">G3N56_05255</name>
</gene>
<evidence type="ECO:0000256" key="1">
    <source>
        <dbReference type="SAM" id="MobiDB-lite"/>
    </source>
</evidence>
<feature type="chain" id="PRO_5029850084" description="Thiol:disulfide interchange protein DsbD N-terminal domain-containing protein" evidence="2">
    <location>
        <begin position="28"/>
        <end position="236"/>
    </location>
</feature>
<dbReference type="AlphaFoldDB" id="A0A7K3NK27"/>
<comment type="caution">
    <text evidence="3">The sequence shown here is derived from an EMBL/GenBank/DDBJ whole genome shotgun (WGS) entry which is preliminary data.</text>
</comment>
<evidence type="ECO:0008006" key="5">
    <source>
        <dbReference type="Google" id="ProtNLM"/>
    </source>
</evidence>
<proteinExistence type="predicted"/>
<name>A0A7K3NK27_9BACT</name>
<accession>A0A7K3NK27</accession>
<keyword evidence="2" id="KW-0732">Signal</keyword>
<feature type="region of interest" description="Disordered" evidence="1">
    <location>
        <begin position="210"/>
        <end position="236"/>
    </location>
</feature>
<protein>
    <recommendedName>
        <fullName evidence="5">Thiol:disulfide interchange protein DsbD N-terminal domain-containing protein</fullName>
    </recommendedName>
</protein>
<dbReference type="Proteomes" id="UP000469724">
    <property type="component" value="Unassembled WGS sequence"/>
</dbReference>
<dbReference type="EMBL" id="JAAGRQ010000015">
    <property type="protein sequence ID" value="NDY56153.1"/>
    <property type="molecule type" value="Genomic_DNA"/>
</dbReference>
<feature type="signal peptide" evidence="2">
    <location>
        <begin position="1"/>
        <end position="27"/>
    </location>
</feature>
<reference evidence="3 4" key="1">
    <citation type="submission" date="2020-02" db="EMBL/GenBank/DDBJ databases">
        <title>Comparative genomics of sulfur disproportionating microorganisms.</title>
        <authorList>
            <person name="Ward L.M."/>
            <person name="Bertran E."/>
            <person name="Johnston D.T."/>
        </authorList>
    </citation>
    <scope>NUCLEOTIDE SEQUENCE [LARGE SCALE GENOMIC DNA]</scope>
    <source>
        <strain evidence="3 4">DSM 3696</strain>
    </source>
</reference>
<evidence type="ECO:0000313" key="3">
    <source>
        <dbReference type="EMBL" id="NDY56153.1"/>
    </source>
</evidence>
<evidence type="ECO:0000256" key="2">
    <source>
        <dbReference type="SAM" id="SignalP"/>
    </source>
</evidence>
<sequence>MTRHPLRLFTCLLIPCILAMLGAGAMAQIAPDLPAASSLLPPGQNAAPKAVPVVLETSLFTLPPGPDGGRLAVLLFTPAPGWHAYGHMPGDTGQPASASLRLLPANVPLPAYFPEGRQKPDLFEPEKTANIHDTPTRVFVPLPPDAAKGSRLAGTLNLFLCSATSCWPAALPVDMPLDTATAPPSAETQPWWPELDAAKAATAKVAAMAQAAPDAPTEALAPAPAAATDTTGESPA</sequence>